<organism evidence="2 3">
    <name type="scientific">Lithocarpus litseifolius</name>
    <dbReference type="NCBI Taxonomy" id="425828"/>
    <lineage>
        <taxon>Eukaryota</taxon>
        <taxon>Viridiplantae</taxon>
        <taxon>Streptophyta</taxon>
        <taxon>Embryophyta</taxon>
        <taxon>Tracheophyta</taxon>
        <taxon>Spermatophyta</taxon>
        <taxon>Magnoliopsida</taxon>
        <taxon>eudicotyledons</taxon>
        <taxon>Gunneridae</taxon>
        <taxon>Pentapetalae</taxon>
        <taxon>rosids</taxon>
        <taxon>fabids</taxon>
        <taxon>Fagales</taxon>
        <taxon>Fagaceae</taxon>
        <taxon>Lithocarpus</taxon>
    </lineage>
</organism>
<dbReference type="Proteomes" id="UP001459277">
    <property type="component" value="Unassembled WGS sequence"/>
</dbReference>
<evidence type="ECO:0000313" key="3">
    <source>
        <dbReference type="Proteomes" id="UP001459277"/>
    </source>
</evidence>
<accession>A0AAW2BMZ8</accession>
<evidence type="ECO:0000313" key="2">
    <source>
        <dbReference type="EMBL" id="KAK9987147.1"/>
    </source>
</evidence>
<dbReference type="AlphaFoldDB" id="A0AAW2BMZ8"/>
<keyword evidence="3" id="KW-1185">Reference proteome</keyword>
<sequence length="178" mass="19929">MPTSSVSVKSRLRISFAMLSLQNKPQPNLASTSGGHRENWGESMMGEVSPRTDTSTDDTDDKNQRHERGQLAVVAASDSSDKSKEKSGYQKEYVQQLESSHLKLTKQEQERPRACHQVSLPMCSIAIAFDYLFQLSDGHSKALASGQNHLRFGKSSSKIRNTWDNKTSFHPLLLLHLQ</sequence>
<dbReference type="EMBL" id="JAZDWU010000011">
    <property type="protein sequence ID" value="KAK9987147.1"/>
    <property type="molecule type" value="Genomic_DNA"/>
</dbReference>
<comment type="caution">
    <text evidence="2">The sequence shown here is derived from an EMBL/GenBank/DDBJ whole genome shotgun (WGS) entry which is preliminary data.</text>
</comment>
<feature type="compositionally biased region" description="Polar residues" evidence="1">
    <location>
        <begin position="20"/>
        <end position="34"/>
    </location>
</feature>
<gene>
    <name evidence="2" type="ORF">SO802_032098</name>
</gene>
<proteinExistence type="predicted"/>
<reference evidence="2 3" key="1">
    <citation type="submission" date="2024-01" db="EMBL/GenBank/DDBJ databases">
        <title>A telomere-to-telomere, gap-free genome of sweet tea (Lithocarpus litseifolius).</title>
        <authorList>
            <person name="Zhou J."/>
        </authorList>
    </citation>
    <scope>NUCLEOTIDE SEQUENCE [LARGE SCALE GENOMIC DNA]</scope>
    <source>
        <strain evidence="2">Zhou-2022a</strain>
        <tissue evidence="2">Leaf</tissue>
    </source>
</reference>
<evidence type="ECO:0000256" key="1">
    <source>
        <dbReference type="SAM" id="MobiDB-lite"/>
    </source>
</evidence>
<feature type="compositionally biased region" description="Basic and acidic residues" evidence="1">
    <location>
        <begin position="79"/>
        <end position="89"/>
    </location>
</feature>
<name>A0AAW2BMZ8_9ROSI</name>
<feature type="region of interest" description="Disordered" evidence="1">
    <location>
        <begin position="19"/>
        <end position="90"/>
    </location>
</feature>
<protein>
    <submittedName>
        <fullName evidence="2">Uncharacterized protein</fullName>
    </submittedName>
</protein>